<comment type="caution">
    <text evidence="1">The sequence shown here is derived from an EMBL/GenBank/DDBJ whole genome shotgun (WGS) entry which is preliminary data.</text>
</comment>
<gene>
    <name evidence="1" type="ORF">TNCV_1112031</name>
</gene>
<evidence type="ECO:0000313" key="2">
    <source>
        <dbReference type="Proteomes" id="UP000887159"/>
    </source>
</evidence>
<organism evidence="1 2">
    <name type="scientific">Trichonephila clavipes</name>
    <name type="common">Golden silk orbweaver</name>
    <name type="synonym">Nephila clavipes</name>
    <dbReference type="NCBI Taxonomy" id="2585209"/>
    <lineage>
        <taxon>Eukaryota</taxon>
        <taxon>Metazoa</taxon>
        <taxon>Ecdysozoa</taxon>
        <taxon>Arthropoda</taxon>
        <taxon>Chelicerata</taxon>
        <taxon>Arachnida</taxon>
        <taxon>Araneae</taxon>
        <taxon>Araneomorphae</taxon>
        <taxon>Entelegynae</taxon>
        <taxon>Araneoidea</taxon>
        <taxon>Nephilidae</taxon>
        <taxon>Trichonephila</taxon>
    </lineage>
</organism>
<protein>
    <submittedName>
        <fullName evidence="1">Uncharacterized protein</fullName>
    </submittedName>
</protein>
<sequence>MREWKKEYVLASEKKNCLDVLEETDWSNSQICRYRSRSVMVVARCWQQWITKKIIYRSRGSGRPSNTNTCDDCEIKRGNTSSATTSLELIRRPLPSSRHPVVSRKTIQRLADAV</sequence>
<keyword evidence="2" id="KW-1185">Reference proteome</keyword>
<dbReference type="EMBL" id="BMAU01021144">
    <property type="protein sequence ID" value="GFX92276.1"/>
    <property type="molecule type" value="Genomic_DNA"/>
</dbReference>
<proteinExistence type="predicted"/>
<dbReference type="Proteomes" id="UP000887159">
    <property type="component" value="Unassembled WGS sequence"/>
</dbReference>
<accession>A0A8X6RBX0</accession>
<dbReference type="AlphaFoldDB" id="A0A8X6RBX0"/>
<evidence type="ECO:0000313" key="1">
    <source>
        <dbReference type="EMBL" id="GFX92276.1"/>
    </source>
</evidence>
<name>A0A8X6RBX0_TRICX</name>
<reference evidence="1" key="1">
    <citation type="submission" date="2020-08" db="EMBL/GenBank/DDBJ databases">
        <title>Multicomponent nature underlies the extraordinary mechanical properties of spider dragline silk.</title>
        <authorList>
            <person name="Kono N."/>
            <person name="Nakamura H."/>
            <person name="Mori M."/>
            <person name="Yoshida Y."/>
            <person name="Ohtoshi R."/>
            <person name="Malay A.D."/>
            <person name="Moran D.A.P."/>
            <person name="Tomita M."/>
            <person name="Numata K."/>
            <person name="Arakawa K."/>
        </authorList>
    </citation>
    <scope>NUCLEOTIDE SEQUENCE</scope>
</reference>